<dbReference type="Proteomes" id="UP000663880">
    <property type="component" value="Unassembled WGS sequence"/>
</dbReference>
<organism evidence="1 2">
    <name type="scientific">Pieris macdunnoughi</name>
    <dbReference type="NCBI Taxonomy" id="345717"/>
    <lineage>
        <taxon>Eukaryota</taxon>
        <taxon>Metazoa</taxon>
        <taxon>Ecdysozoa</taxon>
        <taxon>Arthropoda</taxon>
        <taxon>Hexapoda</taxon>
        <taxon>Insecta</taxon>
        <taxon>Pterygota</taxon>
        <taxon>Neoptera</taxon>
        <taxon>Endopterygota</taxon>
        <taxon>Lepidoptera</taxon>
        <taxon>Glossata</taxon>
        <taxon>Ditrysia</taxon>
        <taxon>Papilionoidea</taxon>
        <taxon>Pieridae</taxon>
        <taxon>Pierinae</taxon>
        <taxon>Pieris</taxon>
    </lineage>
</organism>
<gene>
    <name evidence="1" type="ORF">PMACD_LOCUS7849</name>
</gene>
<comment type="caution">
    <text evidence="1">The sequence shown here is derived from an EMBL/GenBank/DDBJ whole genome shotgun (WGS) entry which is preliminary data.</text>
</comment>
<dbReference type="OrthoDB" id="6136301at2759"/>
<keyword evidence="2" id="KW-1185">Reference proteome</keyword>
<name>A0A821SIL2_9NEOP</name>
<evidence type="ECO:0000313" key="1">
    <source>
        <dbReference type="EMBL" id="CAF4860167.1"/>
    </source>
</evidence>
<accession>A0A821SIL2</accession>
<reference evidence="1" key="1">
    <citation type="submission" date="2021-02" db="EMBL/GenBank/DDBJ databases">
        <authorList>
            <person name="Steward A R."/>
        </authorList>
    </citation>
    <scope>NUCLEOTIDE SEQUENCE</scope>
</reference>
<sequence length="231" mass="27105">MFLDLVEMLNDLMAKELRSAVVKFYKVKFLHDFSNYIIHMEEIIDIVDHCLIEPVEKIKFIRNQFYVLIKNFEDVRHFDTVDLCHNELPDEVAVVHCILHQAVLFNETMQNDLVAVVEIKTKKCAQDVNSTLYAVQECLHQFVPNFFDQLLVDAYSENCEYLKVVNASMYDFTTDTWRNSYQALFPQKWGNFVNILKTKLKSANENIQEPLYMTLFSANISSHDIVKALYI</sequence>
<evidence type="ECO:0000313" key="2">
    <source>
        <dbReference type="Proteomes" id="UP000663880"/>
    </source>
</evidence>
<proteinExistence type="predicted"/>
<protein>
    <submittedName>
        <fullName evidence="1">Uncharacterized protein</fullName>
    </submittedName>
</protein>
<dbReference type="AlphaFoldDB" id="A0A821SIL2"/>
<dbReference type="EMBL" id="CAJOBZ010000019">
    <property type="protein sequence ID" value="CAF4860167.1"/>
    <property type="molecule type" value="Genomic_DNA"/>
</dbReference>